<reference evidence="1" key="1">
    <citation type="journal article" date="2022" name="Int. J. Syst. Evol. Microbiol.">
        <title>Granulimonas faecalis gen. nov., sp. nov., and Leptogranulimonas caecicola gen. nov., sp. nov., novel lactate-producing Atopobiaceae bacteria isolated from mouse intestines, and an emended description of the family Atopobiaceae.</title>
        <authorList>
            <person name="Morinaga K."/>
            <person name="Kusada H."/>
            <person name="Sakamoto S."/>
            <person name="Murakami T."/>
            <person name="Toyoda A."/>
            <person name="Mori H."/>
            <person name="Meng X.Y."/>
            <person name="Takashino M."/>
            <person name="Murotomi K."/>
            <person name="Tamaki H."/>
        </authorList>
    </citation>
    <scope>NUCLEOTIDE SEQUENCE</scope>
    <source>
        <strain evidence="1">OPF53</strain>
    </source>
</reference>
<dbReference type="RefSeq" id="WP_265590749.1">
    <property type="nucleotide sequence ID" value="NZ_BQKC01000001.1"/>
</dbReference>
<organism evidence="1 2">
    <name type="scientific">Granulimonas faecalis</name>
    <dbReference type="NCBI Taxonomy" id="2894155"/>
    <lineage>
        <taxon>Bacteria</taxon>
        <taxon>Bacillati</taxon>
        <taxon>Actinomycetota</taxon>
        <taxon>Coriobacteriia</taxon>
        <taxon>Coriobacteriales</taxon>
        <taxon>Kribbibacteriaceae</taxon>
        <taxon>Granulimonas</taxon>
    </lineage>
</organism>
<sequence>MAGHKRETHVEEDLAPRKASSPERMLALWDLLCRRTSEEDGEGVTLVASAWDEGDLDAPDDILTALERGYGLLVSDAQYDSDRAHENALQRIRRDFGAINQLFARRDVIADPGREPTRTVTSRDRGGNRFTYHVERPFSAEEVFILADAIAHSRLADARAKDRLMEKVKLLHHAPEHGSVAPCMSYRPRAESSAALLSTYQAVARAAGRLSSVGGRRDATIAPVSLIYGTLGPDLDLVAQPRHDGEMRRLLLPVAVHEDRGRYYMSARFVTVEETCDGPRYVVHNNGYLNYRLDRVIPGSVEDWADEGHLGLLPYRLLDPAPGKRAGLTEQERYTLETSYEMYATSDPLMLELEAEGSVLKAIADSFDPDSEDSPLARKNSVRVLDDGRTRIEVPASDGAALMGRLASFGTEAKVVGDHRLKETYARFLCDALGAYVDDPQVGAEVRAWARGVAEGGGE</sequence>
<comment type="caution">
    <text evidence="1">The sequence shown here is derived from an EMBL/GenBank/DDBJ whole genome shotgun (WGS) entry which is preliminary data.</text>
</comment>
<dbReference type="AlphaFoldDB" id="A0AAV5B142"/>
<dbReference type="Proteomes" id="UP001055025">
    <property type="component" value="Unassembled WGS sequence"/>
</dbReference>
<protein>
    <recommendedName>
        <fullName evidence="3">WYL domain-containing protein</fullName>
    </recommendedName>
</protein>
<accession>A0AAV5B142</accession>
<gene>
    <name evidence="1" type="ORF">ATOP_09060</name>
</gene>
<proteinExistence type="predicted"/>
<dbReference type="EMBL" id="BQKC01000001">
    <property type="protein sequence ID" value="GJM55251.1"/>
    <property type="molecule type" value="Genomic_DNA"/>
</dbReference>
<evidence type="ECO:0008006" key="3">
    <source>
        <dbReference type="Google" id="ProtNLM"/>
    </source>
</evidence>
<evidence type="ECO:0000313" key="1">
    <source>
        <dbReference type="EMBL" id="GJM55251.1"/>
    </source>
</evidence>
<keyword evidence="2" id="KW-1185">Reference proteome</keyword>
<evidence type="ECO:0000313" key="2">
    <source>
        <dbReference type="Proteomes" id="UP001055025"/>
    </source>
</evidence>
<name>A0AAV5B142_9ACTN</name>